<evidence type="ECO:0000313" key="2">
    <source>
        <dbReference type="Proteomes" id="UP000054538"/>
    </source>
</evidence>
<dbReference type="Proteomes" id="UP000054538">
    <property type="component" value="Unassembled WGS sequence"/>
</dbReference>
<sequence>MQETVLIEWIKFLGLIGHPISKETIGPYVFDLCGKHPSTRWVLCFLHHHWDLGLS</sequence>
<reference evidence="1 2" key="1">
    <citation type="submission" date="2014-04" db="EMBL/GenBank/DDBJ databases">
        <authorList>
            <consortium name="DOE Joint Genome Institute"/>
            <person name="Kuo A."/>
            <person name="Kohler A."/>
            <person name="Jargeat P."/>
            <person name="Nagy L.G."/>
            <person name="Floudas D."/>
            <person name="Copeland A."/>
            <person name="Barry K.W."/>
            <person name="Cichocki N."/>
            <person name="Veneault-Fourrey C."/>
            <person name="LaButti K."/>
            <person name="Lindquist E.A."/>
            <person name="Lipzen A."/>
            <person name="Lundell T."/>
            <person name="Morin E."/>
            <person name="Murat C."/>
            <person name="Sun H."/>
            <person name="Tunlid A."/>
            <person name="Henrissat B."/>
            <person name="Grigoriev I.V."/>
            <person name="Hibbett D.S."/>
            <person name="Martin F."/>
            <person name="Nordberg H.P."/>
            <person name="Cantor M.N."/>
            <person name="Hua S.X."/>
        </authorList>
    </citation>
    <scope>NUCLEOTIDE SEQUENCE [LARGE SCALE GENOMIC DNA]</scope>
    <source>
        <strain evidence="1 2">Ve08.2h10</strain>
    </source>
</reference>
<evidence type="ECO:0000313" key="1">
    <source>
        <dbReference type="EMBL" id="KIK92325.1"/>
    </source>
</evidence>
<reference evidence="2" key="2">
    <citation type="submission" date="2015-01" db="EMBL/GenBank/DDBJ databases">
        <title>Evolutionary Origins and Diversification of the Mycorrhizal Mutualists.</title>
        <authorList>
            <consortium name="DOE Joint Genome Institute"/>
            <consortium name="Mycorrhizal Genomics Consortium"/>
            <person name="Kohler A."/>
            <person name="Kuo A."/>
            <person name="Nagy L.G."/>
            <person name="Floudas D."/>
            <person name="Copeland A."/>
            <person name="Barry K.W."/>
            <person name="Cichocki N."/>
            <person name="Veneault-Fourrey C."/>
            <person name="LaButti K."/>
            <person name="Lindquist E.A."/>
            <person name="Lipzen A."/>
            <person name="Lundell T."/>
            <person name="Morin E."/>
            <person name="Murat C."/>
            <person name="Riley R."/>
            <person name="Ohm R."/>
            <person name="Sun H."/>
            <person name="Tunlid A."/>
            <person name="Henrissat B."/>
            <person name="Grigoriev I.V."/>
            <person name="Hibbett D.S."/>
            <person name="Martin F."/>
        </authorList>
    </citation>
    <scope>NUCLEOTIDE SEQUENCE [LARGE SCALE GENOMIC DNA]</scope>
    <source>
        <strain evidence="2">Ve08.2h10</strain>
    </source>
</reference>
<keyword evidence="2" id="KW-1185">Reference proteome</keyword>
<protein>
    <submittedName>
        <fullName evidence="1">Uncharacterized protein</fullName>
    </submittedName>
</protein>
<accession>A0A0D0E4R9</accession>
<name>A0A0D0E4R9_9AGAM</name>
<organism evidence="1 2">
    <name type="scientific">Paxillus rubicundulus Ve08.2h10</name>
    <dbReference type="NCBI Taxonomy" id="930991"/>
    <lineage>
        <taxon>Eukaryota</taxon>
        <taxon>Fungi</taxon>
        <taxon>Dikarya</taxon>
        <taxon>Basidiomycota</taxon>
        <taxon>Agaricomycotina</taxon>
        <taxon>Agaricomycetes</taxon>
        <taxon>Agaricomycetidae</taxon>
        <taxon>Boletales</taxon>
        <taxon>Paxilineae</taxon>
        <taxon>Paxillaceae</taxon>
        <taxon>Paxillus</taxon>
    </lineage>
</organism>
<dbReference type="AlphaFoldDB" id="A0A0D0E4R9"/>
<dbReference type="InParanoid" id="A0A0D0E4R9"/>
<dbReference type="HOGENOM" id="CLU_208065_0_0_1"/>
<proteinExistence type="predicted"/>
<gene>
    <name evidence="1" type="ORF">PAXRUDRAFT_147593</name>
</gene>
<dbReference type="OrthoDB" id="3265672at2759"/>
<dbReference type="EMBL" id="KN825291">
    <property type="protein sequence ID" value="KIK92325.1"/>
    <property type="molecule type" value="Genomic_DNA"/>
</dbReference>